<proteinExistence type="predicted"/>
<name>A0ACB7FGR9_NIBAL</name>
<dbReference type="EMBL" id="CM024799">
    <property type="protein sequence ID" value="KAG8013700.1"/>
    <property type="molecule type" value="Genomic_DNA"/>
</dbReference>
<accession>A0ACB7FGR9</accession>
<sequence length="173" mass="17935">QPATSESSSDGEDLMVVVRDATPLPTGHHVEAQQAPALVTPVALTIQSPSALSAASAAPSAGSSDTAVRQTTALPSALPAPSTVRPHSACATPLAASPPRNVEAVRRRTARSRAGQHSNPHHLPRPANEVIQAEAPAAQSNAVLAFFRPVVLELRPVLKEHRRVDDENGGDGL</sequence>
<dbReference type="Proteomes" id="UP000805704">
    <property type="component" value="Chromosome 11"/>
</dbReference>
<keyword evidence="2" id="KW-1185">Reference proteome</keyword>
<comment type="caution">
    <text evidence="1">The sequence shown here is derived from an EMBL/GenBank/DDBJ whole genome shotgun (WGS) entry which is preliminary data.</text>
</comment>
<protein>
    <submittedName>
        <fullName evidence="1">Uncharacterized protein</fullName>
    </submittedName>
</protein>
<evidence type="ECO:0000313" key="2">
    <source>
        <dbReference type="Proteomes" id="UP000805704"/>
    </source>
</evidence>
<organism evidence="1 2">
    <name type="scientific">Nibea albiflora</name>
    <name type="common">Yellow drum</name>
    <name type="synonym">Corvina albiflora</name>
    <dbReference type="NCBI Taxonomy" id="240163"/>
    <lineage>
        <taxon>Eukaryota</taxon>
        <taxon>Metazoa</taxon>
        <taxon>Chordata</taxon>
        <taxon>Craniata</taxon>
        <taxon>Vertebrata</taxon>
        <taxon>Euteleostomi</taxon>
        <taxon>Actinopterygii</taxon>
        <taxon>Neopterygii</taxon>
        <taxon>Teleostei</taxon>
        <taxon>Neoteleostei</taxon>
        <taxon>Acanthomorphata</taxon>
        <taxon>Eupercaria</taxon>
        <taxon>Sciaenidae</taxon>
        <taxon>Nibea</taxon>
    </lineage>
</organism>
<gene>
    <name evidence="1" type="ORF">GBF38_022325</name>
</gene>
<evidence type="ECO:0000313" key="1">
    <source>
        <dbReference type="EMBL" id="KAG8013700.1"/>
    </source>
</evidence>
<reference evidence="1" key="1">
    <citation type="submission" date="2020-04" db="EMBL/GenBank/DDBJ databases">
        <title>A chromosome-scale assembly and high-density genetic map of the yellow drum (Nibea albiflora) genome.</title>
        <authorList>
            <person name="Xu D."/>
            <person name="Zhang W."/>
            <person name="Chen R."/>
            <person name="Tan P."/>
            <person name="Wang L."/>
            <person name="Song H."/>
            <person name="Tian L."/>
            <person name="Zhu Q."/>
            <person name="Wang B."/>
        </authorList>
    </citation>
    <scope>NUCLEOTIDE SEQUENCE</scope>
    <source>
        <strain evidence="1">ZJHYS-2018</strain>
    </source>
</reference>
<feature type="non-terminal residue" evidence="1">
    <location>
        <position position="1"/>
    </location>
</feature>